<dbReference type="AlphaFoldDB" id="A0A9N9TMA5"/>
<evidence type="ECO:0000256" key="6">
    <source>
        <dbReference type="ARBA" id="ARBA00023136"/>
    </source>
</evidence>
<accession>A0A9N9TMA5</accession>
<keyword evidence="6 8" id="KW-0472">Membrane</keyword>
<comment type="caution">
    <text evidence="8">Lacks conserved residue(s) required for the propagation of feature annotation.</text>
</comment>
<keyword evidence="5 8" id="KW-1133">Transmembrane helix</keyword>
<name>A0A9N9TMA5_PHYSR</name>
<dbReference type="Proteomes" id="UP001153712">
    <property type="component" value="Chromosome 12"/>
</dbReference>
<evidence type="ECO:0000259" key="9">
    <source>
        <dbReference type="Pfam" id="PF04547"/>
    </source>
</evidence>
<protein>
    <recommendedName>
        <fullName evidence="8">Anoctamin</fullName>
    </recommendedName>
</protein>
<evidence type="ECO:0000256" key="7">
    <source>
        <dbReference type="ARBA" id="ARBA00023180"/>
    </source>
</evidence>
<feature type="transmembrane region" description="Helical" evidence="8">
    <location>
        <begin position="367"/>
        <end position="394"/>
    </location>
</feature>
<feature type="transmembrane region" description="Helical" evidence="8">
    <location>
        <begin position="580"/>
        <end position="602"/>
    </location>
</feature>
<keyword evidence="3" id="KW-1003">Cell membrane</keyword>
<dbReference type="InterPro" id="IPR049452">
    <property type="entry name" value="Anoctamin_TM"/>
</dbReference>
<comment type="subcellular location">
    <subcellularLocation>
        <location evidence="1">Cell membrane</location>
        <topology evidence="1">Multi-pass membrane protein</topology>
    </subcellularLocation>
    <subcellularLocation>
        <location evidence="8">Membrane</location>
        <topology evidence="8">Multi-pass membrane protein</topology>
    </subcellularLocation>
</comment>
<dbReference type="PANTHER" id="PTHR12308">
    <property type="entry name" value="ANOCTAMIN"/>
    <property type="match status" value="1"/>
</dbReference>
<feature type="domain" description="Anoctamin dimerisation" evidence="10">
    <location>
        <begin position="3"/>
        <end position="203"/>
    </location>
</feature>
<dbReference type="PANTHER" id="PTHR12308:SF84">
    <property type="entry name" value="ANOCTAMIN"/>
    <property type="match status" value="1"/>
</dbReference>
<feature type="transmembrane region" description="Helical" evidence="8">
    <location>
        <begin position="292"/>
        <end position="312"/>
    </location>
</feature>
<dbReference type="GO" id="GO:0005254">
    <property type="term" value="F:chloride channel activity"/>
    <property type="evidence" value="ECO:0007669"/>
    <property type="project" value="TreeGrafter"/>
</dbReference>
<keyword evidence="4 8" id="KW-0812">Transmembrane</keyword>
<proteinExistence type="inferred from homology"/>
<evidence type="ECO:0000313" key="12">
    <source>
        <dbReference type="Proteomes" id="UP001153712"/>
    </source>
</evidence>
<evidence type="ECO:0000256" key="1">
    <source>
        <dbReference type="ARBA" id="ARBA00004651"/>
    </source>
</evidence>
<evidence type="ECO:0000256" key="8">
    <source>
        <dbReference type="RuleBase" id="RU280814"/>
    </source>
</evidence>
<organism evidence="11 12">
    <name type="scientific">Phyllotreta striolata</name>
    <name type="common">Striped flea beetle</name>
    <name type="synonym">Crioceris striolata</name>
    <dbReference type="NCBI Taxonomy" id="444603"/>
    <lineage>
        <taxon>Eukaryota</taxon>
        <taxon>Metazoa</taxon>
        <taxon>Ecdysozoa</taxon>
        <taxon>Arthropoda</taxon>
        <taxon>Hexapoda</taxon>
        <taxon>Insecta</taxon>
        <taxon>Pterygota</taxon>
        <taxon>Neoptera</taxon>
        <taxon>Endopterygota</taxon>
        <taxon>Coleoptera</taxon>
        <taxon>Polyphaga</taxon>
        <taxon>Cucujiformia</taxon>
        <taxon>Chrysomeloidea</taxon>
        <taxon>Chrysomelidae</taxon>
        <taxon>Galerucinae</taxon>
        <taxon>Alticini</taxon>
        <taxon>Phyllotreta</taxon>
    </lineage>
</organism>
<dbReference type="InterPro" id="IPR032394">
    <property type="entry name" value="Anoct_dimer"/>
</dbReference>
<keyword evidence="7" id="KW-0325">Glycoprotein</keyword>
<feature type="transmembrane region" description="Helical" evidence="8">
    <location>
        <begin position="636"/>
        <end position="659"/>
    </location>
</feature>
<evidence type="ECO:0000313" key="11">
    <source>
        <dbReference type="EMBL" id="CAG9856607.1"/>
    </source>
</evidence>
<feature type="domain" description="Anoctamin transmembrane" evidence="9">
    <location>
        <begin position="206"/>
        <end position="755"/>
    </location>
</feature>
<gene>
    <name evidence="11" type="ORF">PHYEVI_LOCUS3027</name>
</gene>
<keyword evidence="12" id="KW-1185">Reference proteome</keyword>
<evidence type="ECO:0000256" key="2">
    <source>
        <dbReference type="ARBA" id="ARBA00009671"/>
    </source>
</evidence>
<evidence type="ECO:0000259" key="10">
    <source>
        <dbReference type="Pfam" id="PF16178"/>
    </source>
</evidence>
<reference evidence="11" key="1">
    <citation type="submission" date="2022-01" db="EMBL/GenBank/DDBJ databases">
        <authorList>
            <person name="King R."/>
        </authorList>
    </citation>
    <scope>NUCLEOTIDE SEQUENCE</scope>
</reference>
<comment type="similarity">
    <text evidence="2 8">Belongs to the anoctamin family.</text>
</comment>
<dbReference type="Pfam" id="PF04547">
    <property type="entry name" value="Anoctamin"/>
    <property type="match status" value="1"/>
</dbReference>
<dbReference type="GO" id="GO:0046983">
    <property type="term" value="F:protein dimerization activity"/>
    <property type="evidence" value="ECO:0007669"/>
    <property type="project" value="InterPro"/>
</dbReference>
<dbReference type="GO" id="GO:0005886">
    <property type="term" value="C:plasma membrane"/>
    <property type="evidence" value="ECO:0007669"/>
    <property type="project" value="UniProtKB-SubCell"/>
</dbReference>
<evidence type="ECO:0000256" key="4">
    <source>
        <dbReference type="ARBA" id="ARBA00022692"/>
    </source>
</evidence>
<dbReference type="OrthoDB" id="296386at2759"/>
<dbReference type="EMBL" id="OU900105">
    <property type="protein sequence ID" value="CAG9856607.1"/>
    <property type="molecule type" value="Genomic_DNA"/>
</dbReference>
<evidence type="ECO:0000256" key="5">
    <source>
        <dbReference type="ARBA" id="ARBA00022989"/>
    </source>
</evidence>
<evidence type="ECO:0000256" key="3">
    <source>
        <dbReference type="ARBA" id="ARBA00022475"/>
    </source>
</evidence>
<dbReference type="Pfam" id="PF16178">
    <property type="entry name" value="Anoct_dimer"/>
    <property type="match status" value="1"/>
</dbReference>
<dbReference type="InterPro" id="IPR007632">
    <property type="entry name" value="Anoctamin"/>
</dbReference>
<sequence length="768" mass="89834">MLMSDGKKTIDFVLVCKLSQFKNDPEKHRMLETYLNNLRALGLTVEKEFFLANDDVFFVKIHINDDSVYLYSDLCSTTLGKKTVPNVISTRRIGRCLETPLTQRNDRHPIYLRYSDSIYGLESKKITSAERILTVYELLVKVYFGSERDQFGLDQLMHEKLICDYYPIHEGPYHWTETGLLSDRQLLKKYWGSYKMWCKEQPLNLVEKYYGPEYSFYFAWVDLYSKMLVLPAILSIFVLMYGLATLHTDENIRSKEICQSELLLCPRCLRCKYEFLKSNCRMSNFSYAFDNVATYLFAGFISIWSTVFMELWQRREAVLRLRWNLKYVDHDTTARSAFVRKAKYFKYSNVTGHDEPFIPSTKVFTSYFITVATVIFSFILIILCVIGVMIYRITVNSVLIKSTSTQKILMENRQMIASASGAAMSATFIISFKQIFKRLALKLTELENHRTQFEFDNAFIYKIYGFEFINNYAAPIYIAFFKGRFFTHPGELQDADPYKELGSDICDTVGCTLDLCIQLIMIMVAKTVVSNVTQYLVPIVLRRLKYFFKNVQQELPYYQEEFLLARTRHFFLVDEYVEQVILFGFMVFFIAAFPIGPFLAFITCTCELRTDSSKLIKNYRRPIPQKVTGLGAWFRILHLVTFLGVATNAFVIAFTTNMVDLHFFKAYYRDSHFINTTLSAFAIEDFPIDTPKLTGYSWCYYPGRRYPPDHPRKYQLTTEYWHLLGIRFMIVVIFEHVIMLLKGIVSYIIPALPTSAIFKLHKDSKEKP</sequence>
<feature type="transmembrane region" description="Helical" evidence="8">
    <location>
        <begin position="223"/>
        <end position="244"/>
    </location>
</feature>